<dbReference type="OrthoDB" id="9853046at2"/>
<proteinExistence type="predicted"/>
<evidence type="ECO:0000313" key="3">
    <source>
        <dbReference type="Proteomes" id="UP000315010"/>
    </source>
</evidence>
<organism evidence="2 3">
    <name type="scientific">Novipirellula herctigrandis</name>
    <dbReference type="NCBI Taxonomy" id="2527986"/>
    <lineage>
        <taxon>Bacteria</taxon>
        <taxon>Pseudomonadati</taxon>
        <taxon>Planctomycetota</taxon>
        <taxon>Planctomycetia</taxon>
        <taxon>Pirellulales</taxon>
        <taxon>Pirellulaceae</taxon>
        <taxon>Novipirellula</taxon>
    </lineage>
</organism>
<comment type="caution">
    <text evidence="2">The sequence shown here is derived from an EMBL/GenBank/DDBJ whole genome shotgun (WGS) entry which is preliminary data.</text>
</comment>
<dbReference type="RefSeq" id="WP_146393686.1">
    <property type="nucleotide sequence ID" value="NZ_SJPJ01000001.1"/>
</dbReference>
<evidence type="ECO:0008006" key="4">
    <source>
        <dbReference type="Google" id="ProtNLM"/>
    </source>
</evidence>
<reference evidence="2 3" key="1">
    <citation type="submission" date="2019-02" db="EMBL/GenBank/DDBJ databases">
        <title>Deep-cultivation of Planctomycetes and their phenomic and genomic characterization uncovers novel biology.</title>
        <authorList>
            <person name="Wiegand S."/>
            <person name="Jogler M."/>
            <person name="Boedeker C."/>
            <person name="Pinto D."/>
            <person name="Vollmers J."/>
            <person name="Rivas-Marin E."/>
            <person name="Kohn T."/>
            <person name="Peeters S.H."/>
            <person name="Heuer A."/>
            <person name="Rast P."/>
            <person name="Oberbeckmann S."/>
            <person name="Bunk B."/>
            <person name="Jeske O."/>
            <person name="Meyerdierks A."/>
            <person name="Storesund J.E."/>
            <person name="Kallscheuer N."/>
            <person name="Luecker S."/>
            <person name="Lage O.M."/>
            <person name="Pohl T."/>
            <person name="Merkel B.J."/>
            <person name="Hornburger P."/>
            <person name="Mueller R.-W."/>
            <person name="Bruemmer F."/>
            <person name="Labrenz M."/>
            <person name="Spormann A.M."/>
            <person name="Op Den Camp H."/>
            <person name="Overmann J."/>
            <person name="Amann R."/>
            <person name="Jetten M.S.M."/>
            <person name="Mascher T."/>
            <person name="Medema M.H."/>
            <person name="Devos D.P."/>
            <person name="Kaster A.-K."/>
            <person name="Ovreas L."/>
            <person name="Rohde M."/>
            <person name="Galperin M.Y."/>
            <person name="Jogler C."/>
        </authorList>
    </citation>
    <scope>NUCLEOTIDE SEQUENCE [LARGE SCALE GENOMIC DNA]</scope>
    <source>
        <strain evidence="2 3">CA13</strain>
    </source>
</reference>
<evidence type="ECO:0000256" key="1">
    <source>
        <dbReference type="SAM" id="SignalP"/>
    </source>
</evidence>
<evidence type="ECO:0000313" key="2">
    <source>
        <dbReference type="EMBL" id="TWT78653.1"/>
    </source>
</evidence>
<dbReference type="Proteomes" id="UP000315010">
    <property type="component" value="Unassembled WGS sequence"/>
</dbReference>
<feature type="chain" id="PRO_5022990194" description="DUF11 domain-containing protein" evidence="1">
    <location>
        <begin position="21"/>
        <end position="211"/>
    </location>
</feature>
<protein>
    <recommendedName>
        <fullName evidence="4">DUF11 domain-containing protein</fullName>
    </recommendedName>
</protein>
<sequence precursor="true">MKLHSAIIVLLVLACSPATAEETVELQRFSIVQAASRTILLDRVSGTTWVLEESPHLRWQAIPQDSASSLRAKRNLDTSKLKLVANARTSADAGENVLVRASVNNPTSTSADGFTIIFVPGEATVTSATSGTLKHDDDRCVWEVDRLDAGESKVFEVQVRFSKELVGKSPQLTWALRDRSGGQATETENIAVTEAGAFSDRVSESTSDNGG</sequence>
<dbReference type="PROSITE" id="PS51257">
    <property type="entry name" value="PROKAR_LIPOPROTEIN"/>
    <property type="match status" value="1"/>
</dbReference>
<dbReference type="AlphaFoldDB" id="A0A5C5YVJ1"/>
<feature type="signal peptide" evidence="1">
    <location>
        <begin position="1"/>
        <end position="20"/>
    </location>
</feature>
<name>A0A5C5YVJ1_9BACT</name>
<accession>A0A5C5YVJ1</accession>
<dbReference type="EMBL" id="SJPJ01000001">
    <property type="protein sequence ID" value="TWT78653.1"/>
    <property type="molecule type" value="Genomic_DNA"/>
</dbReference>
<gene>
    <name evidence="2" type="ORF">CA13_00490</name>
</gene>
<keyword evidence="1" id="KW-0732">Signal</keyword>
<keyword evidence="3" id="KW-1185">Reference proteome</keyword>